<keyword evidence="2" id="KW-0732">Signal</keyword>
<dbReference type="PROSITE" id="PS51257">
    <property type="entry name" value="PROKAR_LIPOPROTEIN"/>
    <property type="match status" value="1"/>
</dbReference>
<protein>
    <submittedName>
        <fullName evidence="3">Efflux transporter outer membrane subunit</fullName>
    </submittedName>
</protein>
<evidence type="ECO:0000313" key="3">
    <source>
        <dbReference type="EMBL" id="GAA4342785.1"/>
    </source>
</evidence>
<comment type="similarity">
    <text evidence="1 2">Belongs to the outer membrane factor (OMF) (TC 1.B.17) family.</text>
</comment>
<dbReference type="InterPro" id="IPR010131">
    <property type="entry name" value="MdtP/NodT-like"/>
</dbReference>
<keyword evidence="2" id="KW-0472">Membrane</keyword>
<dbReference type="SUPFAM" id="SSF56954">
    <property type="entry name" value="Outer membrane efflux proteins (OEP)"/>
    <property type="match status" value="1"/>
</dbReference>
<dbReference type="PANTHER" id="PTHR30203">
    <property type="entry name" value="OUTER MEMBRANE CATION EFFLUX PROTEIN"/>
    <property type="match status" value="1"/>
</dbReference>
<evidence type="ECO:0000256" key="2">
    <source>
        <dbReference type="RuleBase" id="RU362097"/>
    </source>
</evidence>
<reference evidence="4" key="1">
    <citation type="journal article" date="2019" name="Int. J. Syst. Evol. Microbiol.">
        <title>The Global Catalogue of Microorganisms (GCM) 10K type strain sequencing project: providing services to taxonomists for standard genome sequencing and annotation.</title>
        <authorList>
            <consortium name="The Broad Institute Genomics Platform"/>
            <consortium name="The Broad Institute Genome Sequencing Center for Infectious Disease"/>
            <person name="Wu L."/>
            <person name="Ma J."/>
        </authorList>
    </citation>
    <scope>NUCLEOTIDE SEQUENCE [LARGE SCALE GENOMIC DNA]</scope>
    <source>
        <strain evidence="4">JCM 17666</strain>
    </source>
</reference>
<keyword evidence="2" id="KW-0449">Lipoprotein</keyword>
<comment type="caution">
    <text evidence="3">The sequence shown here is derived from an EMBL/GenBank/DDBJ whole genome shotgun (WGS) entry which is preliminary data.</text>
</comment>
<dbReference type="Pfam" id="PF02321">
    <property type="entry name" value="OEP"/>
    <property type="match status" value="2"/>
</dbReference>
<dbReference type="InterPro" id="IPR003423">
    <property type="entry name" value="OMP_efflux"/>
</dbReference>
<feature type="signal peptide" evidence="2">
    <location>
        <begin position="1"/>
        <end position="18"/>
    </location>
</feature>
<sequence length="477" mass="49844">MIKLAPLFYTLPIALALAACGTVGPDYRVPPQAAVQRPAAQQSFAEAAAGPYAQDEAPAHWWRLYSDPVLDGLVEQAFAANTDLRVAQANLARAEAVAEEVGAQQRPSASVGASPTFGHASGVQALAPAARPRDRWSYGATAAVSYQVDLFGQIARAIESARADADSARAAYDATRVTVAAATARAYAGLCTAGMELGSARHSMEVQQESLDAVERLLAAGRGTRLDATRARAQLEQLRAALPPRAARRRAALYQLAALTGRAPAELPTGLADCATPPTLTQPIPVGDGAALLRRRPDIRQAERALAAATARIGVATGDLYPKITLGLNAGSAGPAAIFGERGTYSWSLGPLISWTIPDTGAVQARIAQAEAGSQAALARFDASVLDALRETETALSAYARQLDREAALEAARAQSAEAAAQAERMYRAGRSDYLSVLDAQRTLAGAEQALAASRAELADDQIAVFLALGGGWERDQ</sequence>
<name>A0ABP8HQK2_9BURK</name>
<dbReference type="Gene3D" id="2.20.200.10">
    <property type="entry name" value="Outer membrane efflux proteins (OEP)"/>
    <property type="match status" value="1"/>
</dbReference>
<comment type="subcellular location">
    <subcellularLocation>
        <location evidence="2">Cell membrane</location>
        <topology evidence="2">Lipid-anchor</topology>
    </subcellularLocation>
</comment>
<dbReference type="EMBL" id="BAABFO010000035">
    <property type="protein sequence ID" value="GAA4342785.1"/>
    <property type="molecule type" value="Genomic_DNA"/>
</dbReference>
<feature type="chain" id="PRO_5044982929" evidence="2">
    <location>
        <begin position="19"/>
        <end position="477"/>
    </location>
</feature>
<evidence type="ECO:0000256" key="1">
    <source>
        <dbReference type="ARBA" id="ARBA00007613"/>
    </source>
</evidence>
<accession>A0ABP8HQK2</accession>
<organism evidence="3 4">
    <name type="scientific">Pigmentiphaga soli</name>
    <dbReference type="NCBI Taxonomy" id="1007095"/>
    <lineage>
        <taxon>Bacteria</taxon>
        <taxon>Pseudomonadati</taxon>
        <taxon>Pseudomonadota</taxon>
        <taxon>Betaproteobacteria</taxon>
        <taxon>Burkholderiales</taxon>
        <taxon>Alcaligenaceae</taxon>
        <taxon>Pigmentiphaga</taxon>
    </lineage>
</organism>
<dbReference type="PANTHER" id="PTHR30203:SF21">
    <property type="entry name" value="OUTER MEMBRANE COMPONENT OF MULTIDRUG EFFLUX PUMP-RELATED"/>
    <property type="match status" value="1"/>
</dbReference>
<gene>
    <name evidence="3" type="ORF">GCM10023144_45130</name>
</gene>
<dbReference type="RefSeq" id="WP_345252199.1">
    <property type="nucleotide sequence ID" value="NZ_BAABFO010000035.1"/>
</dbReference>
<keyword evidence="2" id="KW-1134">Transmembrane beta strand</keyword>
<proteinExistence type="inferred from homology"/>
<dbReference type="NCBIfam" id="TIGR01845">
    <property type="entry name" value="outer_NodT"/>
    <property type="match status" value="1"/>
</dbReference>
<keyword evidence="2" id="KW-0812">Transmembrane</keyword>
<keyword evidence="2" id="KW-0564">Palmitate</keyword>
<keyword evidence="4" id="KW-1185">Reference proteome</keyword>
<dbReference type="Gene3D" id="1.20.1600.10">
    <property type="entry name" value="Outer membrane efflux proteins (OEP)"/>
    <property type="match status" value="1"/>
</dbReference>
<dbReference type="Proteomes" id="UP001501671">
    <property type="component" value="Unassembled WGS sequence"/>
</dbReference>
<evidence type="ECO:0000313" key="4">
    <source>
        <dbReference type="Proteomes" id="UP001501671"/>
    </source>
</evidence>